<comment type="caution">
    <text evidence="1">The sequence shown here is derived from an EMBL/GenBank/DDBJ whole genome shotgun (WGS) entry which is preliminary data.</text>
</comment>
<dbReference type="EMBL" id="PEDL01000003">
    <property type="protein sequence ID" value="PHV71383.1"/>
    <property type="molecule type" value="Genomic_DNA"/>
</dbReference>
<dbReference type="Proteomes" id="UP000224460">
    <property type="component" value="Unassembled WGS sequence"/>
</dbReference>
<proteinExistence type="predicted"/>
<sequence>MEFIFILTKYNDKSFKPQVSKALEKRTELVSRTEHPQMWKCVDKMNLKAKASEEVLKKRHSRYKLYGILLLILGFFLLIPSLMEPREMLIPLLVSTFTIGIGILNFRYARKSKKVKLTSFDKAAIKLFSEYEKIPMVTVTFTNDKVQLVGNVTIGYSEIEKIFITEDLFILIWNKRIAVLQKKDLSSYNVEEFISFITYKSHNLFEIVNISE</sequence>
<reference evidence="1" key="1">
    <citation type="submission" date="2017-10" db="EMBL/GenBank/DDBJ databases">
        <title>Genome sequence of cellulolytic Lachnospiraceae bacterium XHS1971 isolated from hotspring sediment.</title>
        <authorList>
            <person name="Vasudevan G."/>
            <person name="Joshi A.J."/>
            <person name="Hivarkar S."/>
            <person name="Lanjekar V.B."/>
            <person name="Dhakephalkar P.K."/>
            <person name="Dagar S."/>
        </authorList>
    </citation>
    <scope>NUCLEOTIDE SEQUENCE</scope>
    <source>
        <strain evidence="1">XHS1971</strain>
    </source>
</reference>
<organism evidence="1 2">
    <name type="scientific">Sporanaerobium hydrogeniformans</name>
    <dbReference type="NCBI Taxonomy" id="3072179"/>
    <lineage>
        <taxon>Bacteria</taxon>
        <taxon>Bacillati</taxon>
        <taxon>Bacillota</taxon>
        <taxon>Clostridia</taxon>
        <taxon>Lachnospirales</taxon>
        <taxon>Lachnospiraceae</taxon>
        <taxon>Sporanaerobium</taxon>
    </lineage>
</organism>
<protein>
    <submittedName>
        <fullName evidence="1">Uncharacterized protein</fullName>
    </submittedName>
</protein>
<evidence type="ECO:0000313" key="2">
    <source>
        <dbReference type="Proteomes" id="UP000224460"/>
    </source>
</evidence>
<name>A0AC61DF07_9FIRM</name>
<keyword evidence="2" id="KW-1185">Reference proteome</keyword>
<accession>A0AC61DF07</accession>
<evidence type="ECO:0000313" key="1">
    <source>
        <dbReference type="EMBL" id="PHV71383.1"/>
    </source>
</evidence>
<gene>
    <name evidence="1" type="ORF">CS063_04860</name>
</gene>